<dbReference type="AlphaFoldDB" id="A0A0G4FAM9"/>
<name>A0A0G4FAM9_VITBC</name>
<keyword evidence="3" id="KW-1185">Reference proteome</keyword>
<feature type="region of interest" description="Disordered" evidence="1">
    <location>
        <begin position="1"/>
        <end position="30"/>
    </location>
</feature>
<dbReference type="OrthoDB" id="428404at2759"/>
<feature type="region of interest" description="Disordered" evidence="1">
    <location>
        <begin position="198"/>
        <end position="242"/>
    </location>
</feature>
<reference evidence="2 3" key="1">
    <citation type="submission" date="2014-11" db="EMBL/GenBank/DDBJ databases">
        <authorList>
            <person name="Zhu J."/>
            <person name="Qi W."/>
            <person name="Song R."/>
        </authorList>
    </citation>
    <scope>NUCLEOTIDE SEQUENCE [LARGE SCALE GENOMIC DNA]</scope>
</reference>
<proteinExistence type="predicted"/>
<dbReference type="Proteomes" id="UP000041254">
    <property type="component" value="Unassembled WGS sequence"/>
</dbReference>
<evidence type="ECO:0000313" key="2">
    <source>
        <dbReference type="EMBL" id="CEM09627.1"/>
    </source>
</evidence>
<dbReference type="VEuPathDB" id="CryptoDB:Vbra_4273"/>
<gene>
    <name evidence="2" type="ORF">Vbra_4273</name>
</gene>
<dbReference type="EMBL" id="CDMY01000395">
    <property type="protein sequence ID" value="CEM09627.1"/>
    <property type="molecule type" value="Genomic_DNA"/>
</dbReference>
<protein>
    <recommendedName>
        <fullName evidence="4">C3H1-type domain-containing protein</fullName>
    </recommendedName>
</protein>
<feature type="compositionally biased region" description="Basic residues" evidence="1">
    <location>
        <begin position="198"/>
        <end position="211"/>
    </location>
</feature>
<dbReference type="InParanoid" id="A0A0G4FAM9"/>
<evidence type="ECO:0000256" key="1">
    <source>
        <dbReference type="SAM" id="MobiDB-lite"/>
    </source>
</evidence>
<evidence type="ECO:0000313" key="3">
    <source>
        <dbReference type="Proteomes" id="UP000041254"/>
    </source>
</evidence>
<accession>A0A0G4FAM9</accession>
<organism evidence="2 3">
    <name type="scientific">Vitrella brassicaformis (strain CCMP3155)</name>
    <dbReference type="NCBI Taxonomy" id="1169540"/>
    <lineage>
        <taxon>Eukaryota</taxon>
        <taxon>Sar</taxon>
        <taxon>Alveolata</taxon>
        <taxon>Colpodellida</taxon>
        <taxon>Vitrellaceae</taxon>
        <taxon>Vitrella</taxon>
    </lineage>
</organism>
<evidence type="ECO:0008006" key="4">
    <source>
        <dbReference type="Google" id="ProtNLM"/>
    </source>
</evidence>
<sequence>MSYASSAPSPLAASPTAGKDGSAASPTAPSALPDLFSAFRQLQQDPVHTMSSPTPVASPLNAPASVTAGSGLTIPHLLPDHLFRVLGVSSSPASGSSRAVEGSGGGSALSPPAAPFSLFAKSFSLSTESSAWGEERGVVTPIAAVGADGKDDGSTALASVGSLFHGQGLCKPCVFVHTKGCKNGRSCLFCHDFHEPKRRRRGKNRRSKARAKASSTTSKEGSTDGHCSSSVGDNHDRDEVDETSGLTLPVNLQRLAHYTVEEIDALVRLYGKAGAANKVINDIPPSLPTPLPAPPVEPCSPFPSLMSFSPAACGGGTTPPFPPPYAAAVHMFPATPTLTCTEPLCPFPFAVTMREGPAAVAVARREDAAC</sequence>